<evidence type="ECO:0000313" key="2">
    <source>
        <dbReference type="EMBL" id="RAY11285.1"/>
    </source>
</evidence>
<reference evidence="2 3" key="1">
    <citation type="submission" date="2018-06" db="EMBL/GenBank/DDBJ databases">
        <title>Actinomadura craniellae sp. nov. isolated from marine sponge Craniella sp.</title>
        <authorList>
            <person name="Li L."/>
            <person name="Xu Q.H."/>
            <person name="Lin H.W."/>
            <person name="Lu Y.H."/>
        </authorList>
    </citation>
    <scope>NUCLEOTIDE SEQUENCE [LARGE SCALE GENOMIC DNA]</scope>
    <source>
        <strain evidence="2 3">LHW63021</strain>
    </source>
</reference>
<keyword evidence="3" id="KW-1185">Reference proteome</keyword>
<keyword evidence="1" id="KW-0812">Transmembrane</keyword>
<protein>
    <submittedName>
        <fullName evidence="2">Uncharacterized protein</fullName>
    </submittedName>
</protein>
<name>A0A365GWT4_9ACTN</name>
<proteinExistence type="predicted"/>
<keyword evidence="1" id="KW-0472">Membrane</keyword>
<evidence type="ECO:0000313" key="3">
    <source>
        <dbReference type="Proteomes" id="UP000251891"/>
    </source>
</evidence>
<organism evidence="2 3">
    <name type="scientific">Actinomadura craniellae</name>
    <dbReference type="NCBI Taxonomy" id="2231787"/>
    <lineage>
        <taxon>Bacteria</taxon>
        <taxon>Bacillati</taxon>
        <taxon>Actinomycetota</taxon>
        <taxon>Actinomycetes</taxon>
        <taxon>Streptosporangiales</taxon>
        <taxon>Thermomonosporaceae</taxon>
        <taxon>Actinomadura</taxon>
    </lineage>
</organism>
<accession>A0A365GWT4</accession>
<evidence type="ECO:0000256" key="1">
    <source>
        <dbReference type="SAM" id="Phobius"/>
    </source>
</evidence>
<dbReference type="EMBL" id="QLYX01000020">
    <property type="protein sequence ID" value="RAY11285.1"/>
    <property type="molecule type" value="Genomic_DNA"/>
</dbReference>
<dbReference type="AlphaFoldDB" id="A0A365GWT4"/>
<comment type="caution">
    <text evidence="2">The sequence shown here is derived from an EMBL/GenBank/DDBJ whole genome shotgun (WGS) entry which is preliminary data.</text>
</comment>
<keyword evidence="1" id="KW-1133">Transmembrane helix</keyword>
<feature type="transmembrane region" description="Helical" evidence="1">
    <location>
        <begin position="6"/>
        <end position="27"/>
    </location>
</feature>
<sequence length="235" mass="26370">MEMTEQQWGLLIPGVMLGGLIVAVVVAELRSKAADRRAEQADRRHPQELRSWAAAHGWDFHEGDVAAAWRGRFADLERFRVNRLVTGSVRGLRVTAADCVHSTEIHESAPDVDGVTVPVHYWLTHRLAVHVAHLPGDWPEVTVAKRLRAETAYGLTGVPEFDRWFHVGTSDPRAARALFSPALVDAHLNGQVPPSWSLRDGELLIEDRRDRLQPQLILPQAEKLRRLAELLGHRT</sequence>
<gene>
    <name evidence="2" type="ORF">DPM19_31555</name>
</gene>
<dbReference type="Proteomes" id="UP000251891">
    <property type="component" value="Unassembled WGS sequence"/>
</dbReference>